<sequence length="406" mass="46441">MRKFLISAEQILTFICLMLYSGTPLDAFLTDGFTVREGDRTIFRLLYTFTYIVTLLLIALRWKKVTYVFRRDKFIWVLIGVCALSSFWSSDPDTTIRRVIALVGTSMFGLYLASRYTLKEQLKLCAYMLGISAVMCFLFAIFIPQFGVDFGGTTSWRGIYQTKNALGKRFVLSETIFLFLAITTKENRWFSWLGYIASAVLVLLSKSTTSLGNFIIITVAFLIYYRILHLKYKLMIPIVTLLATFGIAFYTWFLSQADTILGSVGKDTTLTGRSDLWPAVLDMIAKKPWLGYGYGAFWEKNGDSYIVLQTVQWNAPNAHNGFLDLWLGLGLLGVLVFLIGFVINLLRSIYLIRWNQTFENLWLLLYLTYIILSNLTETTLLEQNSLEWILYVSAILSSKLSTRANL</sequence>
<keyword evidence="3 5" id="KW-1133">Transmembrane helix</keyword>
<dbReference type="PANTHER" id="PTHR37422">
    <property type="entry name" value="TEICHURONIC ACID BIOSYNTHESIS PROTEIN TUAE"/>
    <property type="match status" value="1"/>
</dbReference>
<dbReference type="PANTHER" id="PTHR37422:SF17">
    <property type="entry name" value="O-ANTIGEN LIGASE"/>
    <property type="match status" value="1"/>
</dbReference>
<comment type="subcellular location">
    <subcellularLocation>
        <location evidence="1">Membrane</location>
        <topology evidence="1">Multi-pass membrane protein</topology>
    </subcellularLocation>
</comment>
<evidence type="ECO:0000256" key="1">
    <source>
        <dbReference type="ARBA" id="ARBA00004141"/>
    </source>
</evidence>
<gene>
    <name evidence="7" type="ORF">H6G95_15710</name>
</gene>
<comment type="caution">
    <text evidence="7">The sequence shown here is derived from an EMBL/GenBank/DDBJ whole genome shotgun (WGS) entry which is preliminary data.</text>
</comment>
<feature type="transmembrane region" description="Helical" evidence="5">
    <location>
        <begin position="325"/>
        <end position="346"/>
    </location>
</feature>
<feature type="transmembrane region" description="Helical" evidence="5">
    <location>
        <begin position="12"/>
        <end position="30"/>
    </location>
</feature>
<evidence type="ECO:0000256" key="5">
    <source>
        <dbReference type="SAM" id="Phobius"/>
    </source>
</evidence>
<proteinExistence type="predicted"/>
<dbReference type="EMBL" id="JACJTE010000015">
    <property type="protein sequence ID" value="MBD2562039.1"/>
    <property type="molecule type" value="Genomic_DNA"/>
</dbReference>
<feature type="transmembrane region" description="Helical" evidence="5">
    <location>
        <begin position="74"/>
        <end position="90"/>
    </location>
</feature>
<keyword evidence="8" id="KW-1185">Reference proteome</keyword>
<feature type="transmembrane region" description="Helical" evidence="5">
    <location>
        <begin position="234"/>
        <end position="253"/>
    </location>
</feature>
<feature type="transmembrane region" description="Helical" evidence="5">
    <location>
        <begin position="125"/>
        <end position="146"/>
    </location>
</feature>
<keyword evidence="7" id="KW-0436">Ligase</keyword>
<feature type="transmembrane region" description="Helical" evidence="5">
    <location>
        <begin position="96"/>
        <end position="113"/>
    </location>
</feature>
<dbReference type="Proteomes" id="UP000604661">
    <property type="component" value="Unassembled WGS sequence"/>
</dbReference>
<dbReference type="InterPro" id="IPR051533">
    <property type="entry name" value="WaaL-like"/>
</dbReference>
<accession>A0ABR8EWU5</accession>
<reference evidence="7 8" key="1">
    <citation type="journal article" date="2020" name="ISME J.">
        <title>Comparative genomics reveals insights into cyanobacterial evolution and habitat adaptation.</title>
        <authorList>
            <person name="Chen M.Y."/>
            <person name="Teng W.K."/>
            <person name="Zhao L."/>
            <person name="Hu C.X."/>
            <person name="Zhou Y.K."/>
            <person name="Han B.P."/>
            <person name="Song L.R."/>
            <person name="Shu W.S."/>
        </authorList>
    </citation>
    <scope>NUCLEOTIDE SEQUENCE [LARGE SCALE GENOMIC DNA]</scope>
    <source>
        <strain evidence="7 8">FACHB-391</strain>
    </source>
</reference>
<evidence type="ECO:0000256" key="4">
    <source>
        <dbReference type="ARBA" id="ARBA00023136"/>
    </source>
</evidence>
<evidence type="ECO:0000256" key="2">
    <source>
        <dbReference type="ARBA" id="ARBA00022692"/>
    </source>
</evidence>
<dbReference type="RefSeq" id="WP_190896996.1">
    <property type="nucleotide sequence ID" value="NZ_JACJTE010000015.1"/>
</dbReference>
<dbReference type="InterPro" id="IPR007016">
    <property type="entry name" value="O-antigen_ligase-rel_domated"/>
</dbReference>
<feature type="transmembrane region" description="Helical" evidence="5">
    <location>
        <begin position="42"/>
        <end position="62"/>
    </location>
</feature>
<keyword evidence="2 5" id="KW-0812">Transmembrane</keyword>
<feature type="domain" description="O-antigen ligase-related" evidence="6">
    <location>
        <begin position="195"/>
        <end position="338"/>
    </location>
</feature>
<evidence type="ECO:0000256" key="3">
    <source>
        <dbReference type="ARBA" id="ARBA00022989"/>
    </source>
</evidence>
<keyword evidence="4 5" id="KW-0472">Membrane</keyword>
<dbReference type="Pfam" id="PF04932">
    <property type="entry name" value="Wzy_C"/>
    <property type="match status" value="1"/>
</dbReference>
<evidence type="ECO:0000313" key="7">
    <source>
        <dbReference type="EMBL" id="MBD2562039.1"/>
    </source>
</evidence>
<feature type="transmembrane region" description="Helical" evidence="5">
    <location>
        <begin position="211"/>
        <end position="227"/>
    </location>
</feature>
<evidence type="ECO:0000313" key="8">
    <source>
        <dbReference type="Proteomes" id="UP000604661"/>
    </source>
</evidence>
<organism evidence="7 8">
    <name type="scientific">Nostoc linckia FACHB-391</name>
    <dbReference type="NCBI Taxonomy" id="2692906"/>
    <lineage>
        <taxon>Bacteria</taxon>
        <taxon>Bacillati</taxon>
        <taxon>Cyanobacteriota</taxon>
        <taxon>Cyanophyceae</taxon>
        <taxon>Nostocales</taxon>
        <taxon>Nostocaceae</taxon>
        <taxon>Nostoc</taxon>
    </lineage>
</organism>
<feature type="transmembrane region" description="Helical" evidence="5">
    <location>
        <begin position="358"/>
        <end position="376"/>
    </location>
</feature>
<protein>
    <submittedName>
        <fullName evidence="7">O-antigen ligase family protein</fullName>
    </submittedName>
</protein>
<evidence type="ECO:0000259" key="6">
    <source>
        <dbReference type="Pfam" id="PF04932"/>
    </source>
</evidence>
<dbReference type="GO" id="GO:0016874">
    <property type="term" value="F:ligase activity"/>
    <property type="evidence" value="ECO:0007669"/>
    <property type="project" value="UniProtKB-KW"/>
</dbReference>
<name>A0ABR8EWU5_NOSLI</name>